<name>B8GDH3_METPE</name>
<dbReference type="InterPro" id="IPR003731">
    <property type="entry name" value="Di-Nase_FeMo-co_biosynth"/>
</dbReference>
<dbReference type="EMBL" id="CP001338">
    <property type="protein sequence ID" value="ACL17324.1"/>
    <property type="molecule type" value="Genomic_DNA"/>
</dbReference>
<keyword evidence="3" id="KW-1185">Reference proteome</keyword>
<accession>B8GDH3</accession>
<evidence type="ECO:0000313" key="2">
    <source>
        <dbReference type="EMBL" id="ACL17324.1"/>
    </source>
</evidence>
<evidence type="ECO:0000259" key="1">
    <source>
        <dbReference type="Pfam" id="PF02579"/>
    </source>
</evidence>
<dbReference type="KEGG" id="mpl:Mpal_2024"/>
<protein>
    <submittedName>
        <fullName evidence="2">Dinitrogenase iron-molybdenum cofactor biosynthesis protein</fullName>
    </submittedName>
</protein>
<gene>
    <name evidence="2" type="ordered locus">Mpal_2024</name>
</gene>
<dbReference type="AlphaFoldDB" id="B8GDH3"/>
<proteinExistence type="predicted"/>
<organism evidence="2 3">
    <name type="scientific">Methanosphaerula palustris (strain ATCC BAA-1556 / DSM 19958 / E1-9c)</name>
    <dbReference type="NCBI Taxonomy" id="521011"/>
    <lineage>
        <taxon>Archaea</taxon>
        <taxon>Methanobacteriati</taxon>
        <taxon>Methanobacteriota</taxon>
        <taxon>Stenosarchaea group</taxon>
        <taxon>Methanomicrobia</taxon>
        <taxon>Methanomicrobiales</taxon>
        <taxon>Methanoregulaceae</taxon>
        <taxon>Methanosphaerula</taxon>
    </lineage>
</organism>
<dbReference type="Pfam" id="PF02579">
    <property type="entry name" value="Nitro_FeMo-Co"/>
    <property type="match status" value="1"/>
</dbReference>
<evidence type="ECO:0000313" key="3">
    <source>
        <dbReference type="Proteomes" id="UP000002457"/>
    </source>
</evidence>
<dbReference type="PANTHER" id="PTHR42983:SF1">
    <property type="entry name" value="IRON-MOLYBDENUM PROTEIN"/>
    <property type="match status" value="1"/>
</dbReference>
<dbReference type="SUPFAM" id="SSF53146">
    <property type="entry name" value="Nitrogenase accessory factor-like"/>
    <property type="match status" value="1"/>
</dbReference>
<dbReference type="OrthoDB" id="25911at2157"/>
<feature type="domain" description="Dinitrogenase iron-molybdenum cofactor biosynthesis" evidence="1">
    <location>
        <begin position="15"/>
        <end position="102"/>
    </location>
</feature>
<dbReference type="PANTHER" id="PTHR42983">
    <property type="entry name" value="DINITROGENASE IRON-MOLYBDENUM COFACTOR PROTEIN-RELATED"/>
    <property type="match status" value="1"/>
</dbReference>
<dbReference type="HOGENOM" id="CLU_104194_0_0_2"/>
<dbReference type="eggNOG" id="arCOG02734">
    <property type="taxonomic scope" value="Archaea"/>
</dbReference>
<dbReference type="Gene3D" id="3.30.420.130">
    <property type="entry name" value="Dinitrogenase iron-molybdenum cofactor biosynthesis domain"/>
    <property type="match status" value="1"/>
</dbReference>
<dbReference type="InterPro" id="IPR036105">
    <property type="entry name" value="DiNase_FeMo-co_biosyn_sf"/>
</dbReference>
<sequence length="111" mass="11677">MKICITAKGVTPAAMVEERFGRAPYFIIMERENRTFEAIKNPLAAETGGVGPRVAQLLIAHKVDALVSGLVGGNAQAVLASAGIGMYTYKAGGSVMDAFEQCKKGTLEETA</sequence>
<dbReference type="Proteomes" id="UP000002457">
    <property type="component" value="Chromosome"/>
</dbReference>
<dbReference type="STRING" id="521011.Mpal_2024"/>
<reference evidence="2 3" key="1">
    <citation type="journal article" date="2015" name="Genome Announc.">
        <title>Complete Genome Sequence of Methanosphaerula palustris E1-9CT, a Hydrogenotrophic Methanogen Isolated from a Minerotrophic Fen Peatland.</title>
        <authorList>
            <person name="Cadillo-Quiroz H."/>
            <person name="Browne P."/>
            <person name="Kyrpides N."/>
            <person name="Woyke T."/>
            <person name="Goodwin L."/>
            <person name="Detter C."/>
            <person name="Yavitt J.B."/>
            <person name="Zinder S.H."/>
        </authorList>
    </citation>
    <scope>NUCLEOTIDE SEQUENCE [LARGE SCALE GENOMIC DNA]</scope>
    <source>
        <strain evidence="3">ATCC BAA-1556 / DSM 19958 / E1-9c</strain>
    </source>
</reference>